<name>A0A4Z0V5R5_9BACT</name>
<dbReference type="PANTHER" id="PTHR36456:SF1">
    <property type="entry name" value="UPF0232 PROTEIN SCO3875"/>
    <property type="match status" value="1"/>
</dbReference>
<dbReference type="AlphaFoldDB" id="A0A4Z0V5R5"/>
<evidence type="ECO:0000313" key="1">
    <source>
        <dbReference type="EMBL" id="TGG40171.1"/>
    </source>
</evidence>
<comment type="caution">
    <text evidence="1">The sequence shown here is derived from an EMBL/GenBank/DDBJ whole genome shotgun (WGS) entry which is preliminary data.</text>
</comment>
<sequence>MKRTYPRHIAAIIDEAMDRAGLTDSLNEQRAAAAWADVVGASINRYTSRRYVDHGVLHVYLTSAPLKNELGFVKSRLIETINRWVGVDVVKEIVFH</sequence>
<dbReference type="RefSeq" id="WP_135471184.1">
    <property type="nucleotide sequence ID" value="NZ_CASCNC010000012.1"/>
</dbReference>
<dbReference type="Proteomes" id="UP000297635">
    <property type="component" value="Unassembled WGS sequence"/>
</dbReference>
<reference evidence="1 2" key="1">
    <citation type="submission" date="2019-02" db="EMBL/GenBank/DDBJ databases">
        <title>Isolation and identification of novel species under the genus Muribaculum.</title>
        <authorList>
            <person name="Miyake S."/>
            <person name="Ding Y."/>
            <person name="Low A."/>
            <person name="Soh M."/>
            <person name="Seedorf H."/>
        </authorList>
    </citation>
    <scope>NUCLEOTIDE SEQUENCE [LARGE SCALE GENOMIC DNA]</scope>
    <source>
        <strain evidence="1 2">TLL-A3</strain>
    </source>
</reference>
<organism evidence="1 2">
    <name type="scientific">Duncaniella freteri</name>
    <dbReference type="NCBI Taxonomy" id="2530391"/>
    <lineage>
        <taxon>Bacteria</taxon>
        <taxon>Pseudomonadati</taxon>
        <taxon>Bacteroidota</taxon>
        <taxon>Bacteroidia</taxon>
        <taxon>Bacteroidales</taxon>
        <taxon>Muribaculaceae</taxon>
        <taxon>Duncaniella</taxon>
    </lineage>
</organism>
<keyword evidence="2" id="KW-1185">Reference proteome</keyword>
<protein>
    <submittedName>
        <fullName evidence="1">DUF721 domain-containing protein</fullName>
    </submittedName>
</protein>
<dbReference type="Pfam" id="PF05258">
    <property type="entry name" value="DciA"/>
    <property type="match status" value="1"/>
</dbReference>
<dbReference type="InterPro" id="IPR007922">
    <property type="entry name" value="DciA-like"/>
</dbReference>
<accession>A0A4Z0V5R5</accession>
<evidence type="ECO:0000313" key="2">
    <source>
        <dbReference type="Proteomes" id="UP000297635"/>
    </source>
</evidence>
<dbReference type="GeneID" id="82149233"/>
<proteinExistence type="predicted"/>
<dbReference type="EMBL" id="SJSA01000001">
    <property type="protein sequence ID" value="TGG40171.1"/>
    <property type="molecule type" value="Genomic_DNA"/>
</dbReference>
<dbReference type="PANTHER" id="PTHR36456">
    <property type="entry name" value="UPF0232 PROTEIN SCO3875"/>
    <property type="match status" value="1"/>
</dbReference>
<gene>
    <name evidence="1" type="ORF">EZ315_05455</name>
</gene>